<proteinExistence type="predicted"/>
<protein>
    <recommendedName>
        <fullName evidence="3">VWFA domain-containing protein</fullName>
    </recommendedName>
</protein>
<sequence length="768" mass="84023">MANIVPRRDLATLIVDGLEIGTGKQDSGAIGEIFGAFDIDLDAIAWPLRGKVDEKRLIRREAARQLAESAPSLSALVSELLRCGGRYTAMVRDIYARLAKHAVTTGGPRTFRISRDGLDVAGLTISEAFIERIRSLERTVRAVETGTIDEDAVRSFVLWDGGGLYGTWPVDSADGFRLPDALLHLAWLRPALQARAEHEPAWSGPLAVIGAAENAGKALVAAGERLVRAHLANLDRAPVFRLTDVDPQLHEWPKQVATAEPAGRPGQRVLVATATPEHLHGVNEPSDIGLDEHLDAVVLPGSGRGRQSNLEELAGFIAMWRLGHWPTARRADLELRLFATPDTLATWLNQLRTACDEASEWLQRRVFRKTGSMSVEVLHRAVQEYLNLPLWQNRSLLYEVWVLCATLDAAEHAGWIVELPGLLQDGDVWRLSEGRTDRPVGMLRHGATPAAHLEVWREPARVAGGVELTPDVAVSTPGDHRRDLLVVEAKDQYEMRLGRVRPLSDGMPDPNDKTPIGVALRYANGLRPRATWVCNHCDIKPRQQPEVNRGDFWTRMHLAGQFRPGNVPPEFGASVSWALSPGAAEHRVAAPPEPRGLVLVIDVTASMHTYLTAALARLGAAEWSSFDQIRAVLYSDHGYPEPFLVRKFGPAPTMAALLEAVAVAPSGHGGDVEEALEDAMQRCRELVDDLGPQVILVLTDAPAHTADRCPYGIDVQVETRALLRAGCRVYVASDHQPARDATWAAFAGHPGFRKAPLSEFMGREGARG</sequence>
<dbReference type="AlphaFoldDB" id="A0A1C4ZZA2"/>
<dbReference type="EMBL" id="FMCR01000007">
    <property type="protein sequence ID" value="SCF38328.1"/>
    <property type="molecule type" value="Genomic_DNA"/>
</dbReference>
<dbReference type="InterPro" id="IPR036465">
    <property type="entry name" value="vWFA_dom_sf"/>
</dbReference>
<dbReference type="RefSeq" id="WP_091407218.1">
    <property type="nucleotide sequence ID" value="NZ_FMCR01000007.1"/>
</dbReference>
<name>A0A1C4ZZA2_9ACTN</name>
<evidence type="ECO:0000313" key="1">
    <source>
        <dbReference type="EMBL" id="SCF38328.1"/>
    </source>
</evidence>
<evidence type="ECO:0008006" key="3">
    <source>
        <dbReference type="Google" id="ProtNLM"/>
    </source>
</evidence>
<accession>A0A1C4ZZA2</accession>
<dbReference type="Proteomes" id="UP000198864">
    <property type="component" value="Unassembled WGS sequence"/>
</dbReference>
<evidence type="ECO:0000313" key="2">
    <source>
        <dbReference type="Proteomes" id="UP000198864"/>
    </source>
</evidence>
<dbReference type="SUPFAM" id="SSF53300">
    <property type="entry name" value="vWA-like"/>
    <property type="match status" value="1"/>
</dbReference>
<organism evidence="1 2">
    <name type="scientific">Micromonospora saelicesensis</name>
    <dbReference type="NCBI Taxonomy" id="285676"/>
    <lineage>
        <taxon>Bacteria</taxon>
        <taxon>Bacillati</taxon>
        <taxon>Actinomycetota</taxon>
        <taxon>Actinomycetes</taxon>
        <taxon>Micromonosporales</taxon>
        <taxon>Micromonosporaceae</taxon>
        <taxon>Micromonospora</taxon>
    </lineage>
</organism>
<reference evidence="1 2" key="1">
    <citation type="submission" date="2016-06" db="EMBL/GenBank/DDBJ databases">
        <authorList>
            <person name="Kjaerup R.B."/>
            <person name="Dalgaard T.S."/>
            <person name="Juul-Madsen H.R."/>
        </authorList>
    </citation>
    <scope>NUCLEOTIDE SEQUENCE [LARGE SCALE GENOMIC DNA]</scope>
    <source>
        <strain evidence="1 2">DSM 44871</strain>
    </source>
</reference>
<gene>
    <name evidence="1" type="ORF">GA0070561_6057</name>
</gene>